<dbReference type="EMBL" id="DYUK01000282">
    <property type="protein sequence ID" value="HJG81217.1"/>
    <property type="molecule type" value="Genomic_DNA"/>
</dbReference>
<evidence type="ECO:0000259" key="3">
    <source>
        <dbReference type="Pfam" id="PF03724"/>
    </source>
</evidence>
<protein>
    <submittedName>
        <fullName evidence="4">META domain-containing protein</fullName>
    </submittedName>
</protein>
<sequence length="166" mass="16754">MKRQITVAAVLAASALALTGCGGSGTPGEDSTTSAAAEEPTFDGRWEADDPEDAFLDFTVVDDDGGTVAGGDGCNGIGGDFFIDGDTARVERGPSTLKGCPGVDTWLSGVNTVTVDGDTMTVQDENGEELGTLTRADEAEATHPGSTGSPSVTIDEATEDADDSDS</sequence>
<feature type="compositionally biased region" description="Acidic residues" evidence="1">
    <location>
        <begin position="156"/>
        <end position="166"/>
    </location>
</feature>
<reference evidence="4" key="2">
    <citation type="submission" date="2021-09" db="EMBL/GenBank/DDBJ databases">
        <authorList>
            <person name="Gilroy R."/>
        </authorList>
    </citation>
    <scope>NUCLEOTIDE SEQUENCE</scope>
    <source>
        <strain evidence="4">ChiGjej5B5-7349</strain>
    </source>
</reference>
<proteinExistence type="predicted"/>
<organism evidence="4 5">
    <name type="scientific">Brevibacterium senegalense</name>
    <dbReference type="NCBI Taxonomy" id="1033736"/>
    <lineage>
        <taxon>Bacteria</taxon>
        <taxon>Bacillati</taxon>
        <taxon>Actinomycetota</taxon>
        <taxon>Actinomycetes</taxon>
        <taxon>Micrococcales</taxon>
        <taxon>Brevibacteriaceae</taxon>
        <taxon>Brevibacterium</taxon>
    </lineage>
</organism>
<dbReference type="InterPro" id="IPR038670">
    <property type="entry name" value="HslJ-like_sf"/>
</dbReference>
<comment type="caution">
    <text evidence="4">The sequence shown here is derived from an EMBL/GenBank/DDBJ whole genome shotgun (WGS) entry which is preliminary data.</text>
</comment>
<dbReference type="AlphaFoldDB" id="A0A921MFJ3"/>
<dbReference type="Proteomes" id="UP000784435">
    <property type="component" value="Unassembled WGS sequence"/>
</dbReference>
<dbReference type="Pfam" id="PF03724">
    <property type="entry name" value="META"/>
    <property type="match status" value="1"/>
</dbReference>
<dbReference type="InterPro" id="IPR005184">
    <property type="entry name" value="DUF306_Meta_HslJ"/>
</dbReference>
<evidence type="ECO:0000256" key="1">
    <source>
        <dbReference type="SAM" id="MobiDB-lite"/>
    </source>
</evidence>
<feature type="region of interest" description="Disordered" evidence="1">
    <location>
        <begin position="23"/>
        <end position="49"/>
    </location>
</feature>
<feature type="domain" description="DUF306" evidence="3">
    <location>
        <begin position="49"/>
        <end position="132"/>
    </location>
</feature>
<evidence type="ECO:0000313" key="4">
    <source>
        <dbReference type="EMBL" id="HJG81217.1"/>
    </source>
</evidence>
<name>A0A921MFJ3_9MICO</name>
<dbReference type="Gene3D" id="2.40.128.270">
    <property type="match status" value="1"/>
</dbReference>
<evidence type="ECO:0000256" key="2">
    <source>
        <dbReference type="SAM" id="SignalP"/>
    </source>
</evidence>
<dbReference type="PROSITE" id="PS51257">
    <property type="entry name" value="PROKAR_LIPOPROTEIN"/>
    <property type="match status" value="1"/>
</dbReference>
<feature type="chain" id="PRO_5038876390" evidence="2">
    <location>
        <begin position="20"/>
        <end position="166"/>
    </location>
</feature>
<feature type="signal peptide" evidence="2">
    <location>
        <begin position="1"/>
        <end position="19"/>
    </location>
</feature>
<keyword evidence="2" id="KW-0732">Signal</keyword>
<feature type="region of interest" description="Disordered" evidence="1">
    <location>
        <begin position="134"/>
        <end position="166"/>
    </location>
</feature>
<accession>A0A921MFJ3</accession>
<gene>
    <name evidence="4" type="ORF">K8V08_12475</name>
</gene>
<reference evidence="4" key="1">
    <citation type="journal article" date="2021" name="PeerJ">
        <title>Extensive microbial diversity within the chicken gut microbiome revealed by metagenomics and culture.</title>
        <authorList>
            <person name="Gilroy R."/>
            <person name="Ravi A."/>
            <person name="Getino M."/>
            <person name="Pursley I."/>
            <person name="Horton D.L."/>
            <person name="Alikhan N.F."/>
            <person name="Baker D."/>
            <person name="Gharbi K."/>
            <person name="Hall N."/>
            <person name="Watson M."/>
            <person name="Adriaenssens E.M."/>
            <person name="Foster-Nyarko E."/>
            <person name="Jarju S."/>
            <person name="Secka A."/>
            <person name="Antonio M."/>
            <person name="Oren A."/>
            <person name="Chaudhuri R.R."/>
            <person name="La Ragione R."/>
            <person name="Hildebrand F."/>
            <person name="Pallen M.J."/>
        </authorList>
    </citation>
    <scope>NUCLEOTIDE SEQUENCE</scope>
    <source>
        <strain evidence="4">ChiGjej5B5-7349</strain>
    </source>
</reference>
<evidence type="ECO:0000313" key="5">
    <source>
        <dbReference type="Proteomes" id="UP000784435"/>
    </source>
</evidence>